<evidence type="ECO:0000256" key="1">
    <source>
        <dbReference type="SAM" id="MobiDB-lite"/>
    </source>
</evidence>
<evidence type="ECO:0000313" key="4">
    <source>
        <dbReference type="Proteomes" id="UP000002640"/>
    </source>
</evidence>
<feature type="transmembrane region" description="Helical" evidence="2">
    <location>
        <begin position="288"/>
        <end position="305"/>
    </location>
</feature>
<dbReference type="EMBL" id="JH159160">
    <property type="protein sequence ID" value="EGZ08710.1"/>
    <property type="molecule type" value="Genomic_DNA"/>
</dbReference>
<dbReference type="InParanoid" id="G5A5V5"/>
<dbReference type="Proteomes" id="UP000002640">
    <property type="component" value="Unassembled WGS sequence"/>
</dbReference>
<dbReference type="AlphaFoldDB" id="G5A5V5"/>
<sequence length="348" mass="37879">MGEVFGSIVGTGVGFFSKFDDEMTWNGKWLHHQDLDYLEMRKCDIPDGIKETMNDANRMSPERRLKDFDFPGPDECGGIGALVLLQVPDHIVRQYRLNMIESSSTCGARWDHDDNIFTSFKGTSESLKVPSALRPSEYWSLEQRPWRGLILTEGSVEPATPSLAVAAWATKMVGGGGLANGSACASGTELVELILKFAVTHHSPAQARPAQRRTRDSNSVQAVGAHGGLARGSSSGVMLPRSLFAVLGVLAALARLSRRYLQSATAVALRASGRHDNAKKLEKKTKDAIMLLLFLLIPFVGITPMCFDLDTEPSCATPTEDQDGLQGHGRHDRGVHDVLKAVCFACIE</sequence>
<keyword evidence="2" id="KW-0812">Transmembrane</keyword>
<name>G5A5V5_PHYSP</name>
<dbReference type="GeneID" id="20647693"/>
<feature type="region of interest" description="Disordered" evidence="1">
    <location>
        <begin position="204"/>
        <end position="234"/>
    </location>
</feature>
<keyword evidence="2" id="KW-1133">Transmembrane helix</keyword>
<proteinExistence type="predicted"/>
<accession>G5A5V5</accession>
<keyword evidence="4" id="KW-1185">Reference proteome</keyword>
<organism evidence="3 4">
    <name type="scientific">Phytophthora sojae (strain P6497)</name>
    <name type="common">Soybean stem and root rot agent</name>
    <name type="synonym">Phytophthora megasperma f. sp. glycines</name>
    <dbReference type="NCBI Taxonomy" id="1094619"/>
    <lineage>
        <taxon>Eukaryota</taxon>
        <taxon>Sar</taxon>
        <taxon>Stramenopiles</taxon>
        <taxon>Oomycota</taxon>
        <taxon>Peronosporomycetes</taxon>
        <taxon>Peronosporales</taxon>
        <taxon>Peronosporaceae</taxon>
        <taxon>Phytophthora</taxon>
    </lineage>
</organism>
<gene>
    <name evidence="3" type="ORF">PHYSODRAFT_339148</name>
</gene>
<reference evidence="3 4" key="1">
    <citation type="journal article" date="2006" name="Science">
        <title>Phytophthora genome sequences uncover evolutionary origins and mechanisms of pathogenesis.</title>
        <authorList>
            <person name="Tyler B.M."/>
            <person name="Tripathy S."/>
            <person name="Zhang X."/>
            <person name="Dehal P."/>
            <person name="Jiang R.H."/>
            <person name="Aerts A."/>
            <person name="Arredondo F.D."/>
            <person name="Baxter L."/>
            <person name="Bensasson D."/>
            <person name="Beynon J.L."/>
            <person name="Chapman J."/>
            <person name="Damasceno C.M."/>
            <person name="Dorrance A.E."/>
            <person name="Dou D."/>
            <person name="Dickerman A.W."/>
            <person name="Dubchak I.L."/>
            <person name="Garbelotto M."/>
            <person name="Gijzen M."/>
            <person name="Gordon S.G."/>
            <person name="Govers F."/>
            <person name="Grunwald N.J."/>
            <person name="Huang W."/>
            <person name="Ivors K.L."/>
            <person name="Jones R.W."/>
            <person name="Kamoun S."/>
            <person name="Krampis K."/>
            <person name="Lamour K.H."/>
            <person name="Lee M.K."/>
            <person name="McDonald W.H."/>
            <person name="Medina M."/>
            <person name="Meijer H.J."/>
            <person name="Nordberg E.K."/>
            <person name="Maclean D.J."/>
            <person name="Ospina-Giraldo M.D."/>
            <person name="Morris P.F."/>
            <person name="Phuntumart V."/>
            <person name="Putnam N.H."/>
            <person name="Rash S."/>
            <person name="Rose J.K."/>
            <person name="Sakihama Y."/>
            <person name="Salamov A.A."/>
            <person name="Savidor A."/>
            <person name="Scheuring C.F."/>
            <person name="Smith B.M."/>
            <person name="Sobral B.W."/>
            <person name="Terry A."/>
            <person name="Torto-Alalibo T.A."/>
            <person name="Win J."/>
            <person name="Xu Z."/>
            <person name="Zhang H."/>
            <person name="Grigoriev I.V."/>
            <person name="Rokhsar D.S."/>
            <person name="Boore J.L."/>
        </authorList>
    </citation>
    <scope>NUCLEOTIDE SEQUENCE [LARGE SCALE GENOMIC DNA]</scope>
    <source>
        <strain evidence="3 4">P6497</strain>
    </source>
</reference>
<evidence type="ECO:0000256" key="2">
    <source>
        <dbReference type="SAM" id="Phobius"/>
    </source>
</evidence>
<protein>
    <submittedName>
        <fullName evidence="3">Uncharacterized protein</fullName>
    </submittedName>
</protein>
<feature type="transmembrane region" description="Helical" evidence="2">
    <location>
        <begin position="238"/>
        <end position="256"/>
    </location>
</feature>
<keyword evidence="2" id="KW-0472">Membrane</keyword>
<dbReference type="RefSeq" id="XP_009535343.1">
    <property type="nucleotide sequence ID" value="XM_009537048.1"/>
</dbReference>
<evidence type="ECO:0000313" key="3">
    <source>
        <dbReference type="EMBL" id="EGZ08710.1"/>
    </source>
</evidence>
<dbReference type="KEGG" id="psoj:PHYSODRAFT_339148"/>